<protein>
    <submittedName>
        <fullName evidence="2">Uncharacterized protein</fullName>
    </submittedName>
</protein>
<gene>
    <name evidence="2" type="ORF">V7S43_010636</name>
</gene>
<dbReference type="Proteomes" id="UP001632037">
    <property type="component" value="Unassembled WGS sequence"/>
</dbReference>
<evidence type="ECO:0000256" key="1">
    <source>
        <dbReference type="SAM" id="MobiDB-lite"/>
    </source>
</evidence>
<dbReference type="AlphaFoldDB" id="A0ABD3FD07"/>
<comment type="caution">
    <text evidence="2">The sequence shown here is derived from an EMBL/GenBank/DDBJ whole genome shotgun (WGS) entry which is preliminary data.</text>
</comment>
<feature type="region of interest" description="Disordered" evidence="1">
    <location>
        <begin position="35"/>
        <end position="62"/>
    </location>
</feature>
<evidence type="ECO:0000313" key="2">
    <source>
        <dbReference type="EMBL" id="KAL3664311.1"/>
    </source>
</evidence>
<name>A0ABD3FD07_9STRA</name>
<dbReference type="EMBL" id="JBIMZQ010000024">
    <property type="protein sequence ID" value="KAL3664311.1"/>
    <property type="molecule type" value="Genomic_DNA"/>
</dbReference>
<dbReference type="PANTHER" id="PTHR37558">
    <property type="entry name" value="HTH CENPB-TYPE DOMAIN-CONTAINING PROTEIN"/>
    <property type="match status" value="1"/>
</dbReference>
<evidence type="ECO:0000313" key="3">
    <source>
        <dbReference type="Proteomes" id="UP001632037"/>
    </source>
</evidence>
<dbReference type="PANTHER" id="PTHR37558:SF1">
    <property type="entry name" value="HTH CENPB-TYPE DOMAIN-CONTAINING PROTEIN"/>
    <property type="match status" value="1"/>
</dbReference>
<keyword evidence="3" id="KW-1185">Reference proteome</keyword>
<proteinExistence type="predicted"/>
<organism evidence="2 3">
    <name type="scientific">Phytophthora oleae</name>
    <dbReference type="NCBI Taxonomy" id="2107226"/>
    <lineage>
        <taxon>Eukaryota</taxon>
        <taxon>Sar</taxon>
        <taxon>Stramenopiles</taxon>
        <taxon>Oomycota</taxon>
        <taxon>Peronosporomycetes</taxon>
        <taxon>Peronosporales</taxon>
        <taxon>Peronosporaceae</taxon>
        <taxon>Phytophthora</taxon>
    </lineage>
</organism>
<feature type="compositionally biased region" description="Polar residues" evidence="1">
    <location>
        <begin position="42"/>
        <end position="51"/>
    </location>
</feature>
<sequence length="189" mass="21318">MCSNAVYEGGLVVRVCSQRCRDALVAKEQGQRTTVAKRGISSADSNNSKTTSSKRFRPNAGNDDGLNCSEAIEDGRKKYFFTAANDWDLLREILSVQPFAAKHGTITARYHDVADNLNEHWGTELSMRTVKEHLFLLLRQFKTTDCEYCKKSGGDDEYIEHKQLLQDITDVIESAKKTKRTARKPRLIG</sequence>
<reference evidence="2 3" key="1">
    <citation type="submission" date="2024-09" db="EMBL/GenBank/DDBJ databases">
        <title>Genome sequencing and assembly of Phytophthora oleae, isolate VK10A, causative agent of rot of olive drupes.</title>
        <authorList>
            <person name="Conti Taguali S."/>
            <person name="Riolo M."/>
            <person name="La Spada F."/>
            <person name="Cacciola S.O."/>
            <person name="Dionisio G."/>
        </authorList>
    </citation>
    <scope>NUCLEOTIDE SEQUENCE [LARGE SCALE GENOMIC DNA]</scope>
    <source>
        <strain evidence="2 3">VK10A</strain>
    </source>
</reference>
<accession>A0ABD3FD07</accession>